<evidence type="ECO:0000313" key="2">
    <source>
        <dbReference type="Proteomes" id="UP001347884"/>
    </source>
</evidence>
<comment type="caution">
    <text evidence="1">The sequence shown here is derived from an EMBL/GenBank/DDBJ whole genome shotgun (WGS) entry which is preliminary data.</text>
</comment>
<sequence length="55" mass="6380">MNKRKIFGVMLNDEERQSVKQLANQEHRSESATARLLILEAIEARKKKETPQTTL</sequence>
<evidence type="ECO:0008006" key="3">
    <source>
        <dbReference type="Google" id="ProtNLM"/>
    </source>
</evidence>
<gene>
    <name evidence="1" type="ORF">M5S13_06005</name>
</gene>
<reference evidence="1 2" key="1">
    <citation type="journal article" date="2022" name="Front. Microbiol.">
        <title>Commensal bacteria contribute to the growth of multidrug-resistant Avibacterium paragallinarum in chickens.</title>
        <authorList>
            <person name="Zhu J."/>
            <person name="Chen Y."/>
            <person name="Wu Y."/>
            <person name="Wang Y."/>
            <person name="Zhu K."/>
        </authorList>
    </citation>
    <scope>NUCLEOTIDE SEQUENCE [LARGE SCALE GENOMIC DNA]</scope>
    <source>
        <strain evidence="1 2">AV25</strain>
    </source>
</reference>
<protein>
    <recommendedName>
        <fullName evidence="3">Ribbon-helix-helix protein, CopG family</fullName>
    </recommendedName>
</protein>
<dbReference type="Proteomes" id="UP001347884">
    <property type="component" value="Unassembled WGS sequence"/>
</dbReference>
<dbReference type="EMBL" id="JAMDKF010000010">
    <property type="protein sequence ID" value="MEE6041441.1"/>
    <property type="molecule type" value="Genomic_DNA"/>
</dbReference>
<dbReference type="RefSeq" id="WP_158528942.1">
    <property type="nucleotide sequence ID" value="NZ_CP081939.1"/>
</dbReference>
<organism evidence="1 2">
    <name type="scientific">Avibacterium paragallinarum</name>
    <name type="common">Haemophilus gallinarum</name>
    <dbReference type="NCBI Taxonomy" id="728"/>
    <lineage>
        <taxon>Bacteria</taxon>
        <taxon>Pseudomonadati</taxon>
        <taxon>Pseudomonadota</taxon>
        <taxon>Gammaproteobacteria</taxon>
        <taxon>Pasteurellales</taxon>
        <taxon>Pasteurellaceae</taxon>
        <taxon>Avibacterium</taxon>
    </lineage>
</organism>
<evidence type="ECO:0000313" key="1">
    <source>
        <dbReference type="EMBL" id="MEE6041441.1"/>
    </source>
</evidence>
<name>A0ABU7QIZ2_AVIPA</name>
<accession>A0ABU7QIZ2</accession>
<proteinExistence type="predicted"/>
<keyword evidence="2" id="KW-1185">Reference proteome</keyword>